<dbReference type="SUPFAM" id="SSF47413">
    <property type="entry name" value="lambda repressor-like DNA-binding domains"/>
    <property type="match status" value="1"/>
</dbReference>
<feature type="domain" description="HTH cro/C1-type" evidence="1">
    <location>
        <begin position="6"/>
        <end position="60"/>
    </location>
</feature>
<dbReference type="InterPro" id="IPR001387">
    <property type="entry name" value="Cro/C1-type_HTH"/>
</dbReference>
<organism evidence="2 3">
    <name type="scientific">Candidatus Clostridium eludens</name>
    <dbReference type="NCBI Taxonomy" id="3381663"/>
    <lineage>
        <taxon>Bacteria</taxon>
        <taxon>Bacillati</taxon>
        <taxon>Bacillota</taxon>
        <taxon>Clostridia</taxon>
        <taxon>Eubacteriales</taxon>
        <taxon>Clostridiaceae</taxon>
        <taxon>Clostridium</taxon>
    </lineage>
</organism>
<dbReference type="RefSeq" id="WP_406793069.1">
    <property type="nucleotide sequence ID" value="NZ_JBJHZX010000024.1"/>
</dbReference>
<gene>
    <name evidence="2" type="ORF">ACJDU8_15555</name>
</gene>
<evidence type="ECO:0000259" key="1">
    <source>
        <dbReference type="PROSITE" id="PS50943"/>
    </source>
</evidence>
<evidence type="ECO:0000313" key="2">
    <source>
        <dbReference type="EMBL" id="MFL0196963.1"/>
    </source>
</evidence>
<reference evidence="2 3" key="1">
    <citation type="submission" date="2024-11" db="EMBL/GenBank/DDBJ databases">
        <authorList>
            <person name="Heng Y.C."/>
            <person name="Lim A.C.H."/>
            <person name="Lee J.K.Y."/>
            <person name="Kittelmann S."/>
        </authorList>
    </citation>
    <scope>NUCLEOTIDE SEQUENCE [LARGE SCALE GENOMIC DNA]</scope>
    <source>
        <strain evidence="2 3">WILCCON 0269</strain>
    </source>
</reference>
<name>A0ABW8SME8_9CLOT</name>
<dbReference type="Pfam" id="PF01381">
    <property type="entry name" value="HTH_3"/>
    <property type="match status" value="1"/>
</dbReference>
<protein>
    <submittedName>
        <fullName evidence="2">Helix-turn-helix domain-containing protein</fullName>
    </submittedName>
</protein>
<proteinExistence type="predicted"/>
<dbReference type="Proteomes" id="UP001623660">
    <property type="component" value="Unassembled WGS sequence"/>
</dbReference>
<evidence type="ECO:0000313" key="3">
    <source>
        <dbReference type="Proteomes" id="UP001623660"/>
    </source>
</evidence>
<dbReference type="InterPro" id="IPR010982">
    <property type="entry name" value="Lambda_DNA-bd_dom_sf"/>
</dbReference>
<dbReference type="Gene3D" id="1.10.260.40">
    <property type="entry name" value="lambda repressor-like DNA-binding domains"/>
    <property type="match status" value="1"/>
</dbReference>
<dbReference type="PROSITE" id="PS50943">
    <property type="entry name" value="HTH_CROC1"/>
    <property type="match status" value="1"/>
</dbReference>
<accession>A0ABW8SME8</accession>
<keyword evidence="3" id="KW-1185">Reference proteome</keyword>
<dbReference type="CDD" id="cd00093">
    <property type="entry name" value="HTH_XRE"/>
    <property type="match status" value="1"/>
</dbReference>
<dbReference type="SMART" id="SM00530">
    <property type="entry name" value="HTH_XRE"/>
    <property type="match status" value="1"/>
</dbReference>
<sequence length="179" mass="20590">MIGTVMKEAREEKGITQQELGQLSFLSHKTISAIETGKRRLTKENLKNICKELDDPKLYFEAASEIMGDVFSLDWLDGDAADLHRAAVREKVIEELHEAVQAITLTKTSKNPKACDEKDIENIVKSIQETIDVYKASAIYIVVMCKEYSQDIKKMFRIQKEKMIERRYLRGKVKCSMKK</sequence>
<dbReference type="EMBL" id="JBJHZX010000024">
    <property type="protein sequence ID" value="MFL0196963.1"/>
    <property type="molecule type" value="Genomic_DNA"/>
</dbReference>
<comment type="caution">
    <text evidence="2">The sequence shown here is derived from an EMBL/GenBank/DDBJ whole genome shotgun (WGS) entry which is preliminary data.</text>
</comment>